<evidence type="ECO:0000256" key="7">
    <source>
        <dbReference type="ARBA" id="ARBA00023136"/>
    </source>
</evidence>
<dbReference type="InterPro" id="IPR039426">
    <property type="entry name" value="TonB-dep_rcpt-like"/>
</dbReference>
<evidence type="ECO:0000313" key="16">
    <source>
        <dbReference type="Proteomes" id="UP000032049"/>
    </source>
</evidence>
<evidence type="ECO:0000259" key="14">
    <source>
        <dbReference type="Pfam" id="PF07715"/>
    </source>
</evidence>
<organism evidence="15 16">
    <name type="scientific">Pedobacter lusitanus</name>
    <dbReference type="NCBI Taxonomy" id="1503925"/>
    <lineage>
        <taxon>Bacteria</taxon>
        <taxon>Pseudomonadati</taxon>
        <taxon>Bacteroidota</taxon>
        <taxon>Sphingobacteriia</taxon>
        <taxon>Sphingobacteriales</taxon>
        <taxon>Sphingobacteriaceae</taxon>
        <taxon>Pedobacter</taxon>
    </lineage>
</organism>
<evidence type="ECO:0000256" key="5">
    <source>
        <dbReference type="ARBA" id="ARBA00022729"/>
    </source>
</evidence>
<evidence type="ECO:0000256" key="12">
    <source>
        <dbReference type="SAM" id="SignalP"/>
    </source>
</evidence>
<feature type="domain" description="TonB-dependent receptor-like beta-barrel" evidence="13">
    <location>
        <begin position="468"/>
        <end position="862"/>
    </location>
</feature>
<dbReference type="Pfam" id="PF13715">
    <property type="entry name" value="CarbopepD_reg_2"/>
    <property type="match status" value="1"/>
</dbReference>
<dbReference type="GO" id="GO:0044718">
    <property type="term" value="P:siderophore transmembrane transport"/>
    <property type="evidence" value="ECO:0007669"/>
    <property type="project" value="TreeGrafter"/>
</dbReference>
<evidence type="ECO:0000256" key="3">
    <source>
        <dbReference type="ARBA" id="ARBA00022452"/>
    </source>
</evidence>
<keyword evidence="9 10" id="KW-0998">Cell outer membrane</keyword>
<dbReference type="GO" id="GO:0009279">
    <property type="term" value="C:cell outer membrane"/>
    <property type="evidence" value="ECO:0007669"/>
    <property type="project" value="UniProtKB-SubCell"/>
</dbReference>
<evidence type="ECO:0000256" key="4">
    <source>
        <dbReference type="ARBA" id="ARBA00022692"/>
    </source>
</evidence>
<evidence type="ECO:0000256" key="9">
    <source>
        <dbReference type="ARBA" id="ARBA00023237"/>
    </source>
</evidence>
<keyword evidence="5 12" id="KW-0732">Signal</keyword>
<dbReference type="NCBIfam" id="TIGR04056">
    <property type="entry name" value="OMP_RagA_SusC"/>
    <property type="match status" value="1"/>
</dbReference>
<accession>A0A0D0F5U4</accession>
<dbReference type="InterPro" id="IPR008969">
    <property type="entry name" value="CarboxyPept-like_regulatory"/>
</dbReference>
<evidence type="ECO:0000256" key="1">
    <source>
        <dbReference type="ARBA" id="ARBA00004571"/>
    </source>
</evidence>
<dbReference type="Pfam" id="PF00593">
    <property type="entry name" value="TonB_dep_Rec_b-barrel"/>
    <property type="match status" value="1"/>
</dbReference>
<dbReference type="Gene3D" id="2.60.40.1120">
    <property type="entry name" value="Carboxypeptidase-like, regulatory domain"/>
    <property type="match status" value="1"/>
</dbReference>
<gene>
    <name evidence="15" type="ORF">TH53_11870</name>
</gene>
<dbReference type="STRING" id="1503925.TH53_11870"/>
<feature type="domain" description="TonB-dependent receptor plug" evidence="14">
    <location>
        <begin position="116"/>
        <end position="241"/>
    </location>
</feature>
<reference evidence="15 16" key="1">
    <citation type="submission" date="2015-01" db="EMBL/GenBank/DDBJ databases">
        <title>Draft genome sequence of Pedobacter sp. NL19 isolated from sludge of an effluent treatment pond in an abandoned uranium mine.</title>
        <authorList>
            <person name="Santos T."/>
            <person name="Caetano T."/>
            <person name="Covas C."/>
            <person name="Cruz A."/>
            <person name="Mendo S."/>
        </authorList>
    </citation>
    <scope>NUCLEOTIDE SEQUENCE [LARGE SCALE GENOMIC DNA]</scope>
    <source>
        <strain evidence="15 16">NL19</strain>
    </source>
</reference>
<dbReference type="Gene3D" id="2.170.130.10">
    <property type="entry name" value="TonB-dependent receptor, plug domain"/>
    <property type="match status" value="1"/>
</dbReference>
<evidence type="ECO:0000256" key="10">
    <source>
        <dbReference type="PROSITE-ProRule" id="PRU01360"/>
    </source>
</evidence>
<keyword evidence="3 10" id="KW-1134">Transmembrane beta strand</keyword>
<dbReference type="SUPFAM" id="SSF56935">
    <property type="entry name" value="Porins"/>
    <property type="match status" value="1"/>
</dbReference>
<keyword evidence="2 10" id="KW-0813">Transport</keyword>
<protein>
    <submittedName>
        <fullName evidence="15">Membrane protein</fullName>
    </submittedName>
</protein>
<dbReference type="OrthoDB" id="9768177at2"/>
<comment type="caution">
    <text evidence="15">The sequence shown here is derived from an EMBL/GenBank/DDBJ whole genome shotgun (WGS) entry which is preliminary data.</text>
</comment>
<dbReference type="SUPFAM" id="SSF49464">
    <property type="entry name" value="Carboxypeptidase regulatory domain-like"/>
    <property type="match status" value="1"/>
</dbReference>
<evidence type="ECO:0000256" key="2">
    <source>
        <dbReference type="ARBA" id="ARBA00022448"/>
    </source>
</evidence>
<dbReference type="PANTHER" id="PTHR30069:SF29">
    <property type="entry name" value="HEMOGLOBIN AND HEMOGLOBIN-HAPTOGLOBIN-BINDING PROTEIN 1-RELATED"/>
    <property type="match status" value="1"/>
</dbReference>
<evidence type="ECO:0000256" key="8">
    <source>
        <dbReference type="ARBA" id="ARBA00023170"/>
    </source>
</evidence>
<dbReference type="NCBIfam" id="TIGR04057">
    <property type="entry name" value="SusC_RagA_signa"/>
    <property type="match status" value="1"/>
</dbReference>
<keyword evidence="4 10" id="KW-0812">Transmembrane</keyword>
<evidence type="ECO:0000256" key="11">
    <source>
        <dbReference type="RuleBase" id="RU003357"/>
    </source>
</evidence>
<dbReference type="AlphaFoldDB" id="A0A0D0F5U4"/>
<feature type="chain" id="PRO_5002221754" evidence="12">
    <location>
        <begin position="21"/>
        <end position="1071"/>
    </location>
</feature>
<name>A0A0D0F5U4_9SPHI</name>
<dbReference type="PROSITE" id="PS52016">
    <property type="entry name" value="TONB_DEPENDENT_REC_3"/>
    <property type="match status" value="1"/>
</dbReference>
<dbReference type="InterPro" id="IPR036942">
    <property type="entry name" value="Beta-barrel_TonB_sf"/>
</dbReference>
<dbReference type="PANTHER" id="PTHR30069">
    <property type="entry name" value="TONB-DEPENDENT OUTER MEMBRANE RECEPTOR"/>
    <property type="match status" value="1"/>
</dbReference>
<dbReference type="GO" id="GO:0015344">
    <property type="term" value="F:siderophore uptake transmembrane transporter activity"/>
    <property type="evidence" value="ECO:0007669"/>
    <property type="project" value="TreeGrafter"/>
</dbReference>
<sequence length="1071" mass="116290">MKKLLQSLFVLLFFAVSAMAQERTITGTVTAQEDGLPLPGVSVKVKGTAIGTSTSGAGKYTIRVGGQAVLVFSFIGYRPKEVAVSAASSTLNLSLIADNTQLNEVVVTAMGQIRTKNSLPFAAQQVKGDELTQTRTANAASALSGKVSGLQIIQGNSIGGSTNVVIRGNKSLTGNNQALFVVDGVPIDNSNNNTTTQKAGGGGYDYGNAAADINPDDIESVNVLKGAAASALYGSRGANGVIMITTKSRKQGGMGIVINSGLTIGAIDKTTFPKYQKEYGAGYSSGYESGDGFLLIDVLGKGIKERVAPTGEDASYGARFDPNLLVYQWDAFDPLSPNYHKQTPWVAAANGPASFYQTAVSNSNSIMLDGASDKGTIKLGYSRNDERGTLPNSRILKNIVNFGATYKITERLTASASANFSKVDGTGRYGTGYDGLNVNQNFRQWYQTNVDIKAQKEAYFREEKNISWNWKDPSRPEGLVARFTDNYYWTRYQNYQNDTRSRTFGNASVNYKVADWLNIMGRVTLDTYNEAQEERIAVGSNGAAKYSRQDRSFIETNYDLIANFDKNLTKDLNLKGLLGTNIRTSTMKSVFNTTNGGLFIPKLYTISNSIGTIAPPIEEYEPKEVDGYFGGVTLTYKEFLTFDGTFRRDRSSTLPVNNNAYNYYSLAGSWLFSKHLAADWLSSGKIRVNHATVGNDAPWGSIVNSYVPENKYGGSIVYRNPITINNPNLKPEQTASTEVGLDMSFLKGRLGFDATYYTAKSKDQIVPVAISRAVGYESAYVNAGVIQNKGVELSVYGTPVKTENFSWNVNVNWTKNNSKVLELYNDSKNLQLAGFNAGISVNATLGQPYGTIQGADYVYNAQGQKVVGADGYYEVTTSTSNVIGNINPDWTGGIYNKFRYKNLSLGFLVDVRKGGDVWSLDQFYATYTGILPNTAGLNDLGNPVRNPVTNDGKSGGVIYPGVTADGKPNTQRVVVDANSKRLPQSEYTYDAGYVKLREATLTYTLPKSFIAKWGPVKGVDLSVFGRNLWIIHKNLPDADPEENLSSGNVQGFQSGAYPTTRIIGFNAKISF</sequence>
<evidence type="ECO:0000256" key="6">
    <source>
        <dbReference type="ARBA" id="ARBA00023077"/>
    </source>
</evidence>
<evidence type="ECO:0000259" key="13">
    <source>
        <dbReference type="Pfam" id="PF00593"/>
    </source>
</evidence>
<proteinExistence type="inferred from homology"/>
<dbReference type="InterPro" id="IPR023997">
    <property type="entry name" value="TonB-dep_OMP_SusC/RagA_CS"/>
</dbReference>
<dbReference type="Proteomes" id="UP000032049">
    <property type="component" value="Unassembled WGS sequence"/>
</dbReference>
<dbReference type="InterPro" id="IPR012910">
    <property type="entry name" value="Plug_dom"/>
</dbReference>
<keyword evidence="8" id="KW-0675">Receptor</keyword>
<evidence type="ECO:0000313" key="15">
    <source>
        <dbReference type="EMBL" id="KIO76988.1"/>
    </source>
</evidence>
<comment type="subcellular location">
    <subcellularLocation>
        <location evidence="1 10">Cell outer membrane</location>
        <topology evidence="1 10">Multi-pass membrane protein</topology>
    </subcellularLocation>
</comment>
<keyword evidence="6 11" id="KW-0798">TonB box</keyword>
<dbReference type="Pfam" id="PF07715">
    <property type="entry name" value="Plug"/>
    <property type="match status" value="1"/>
</dbReference>
<dbReference type="Gene3D" id="2.40.170.20">
    <property type="entry name" value="TonB-dependent receptor, beta-barrel domain"/>
    <property type="match status" value="1"/>
</dbReference>
<dbReference type="InterPro" id="IPR000531">
    <property type="entry name" value="Beta-barrel_TonB"/>
</dbReference>
<comment type="similarity">
    <text evidence="10 11">Belongs to the TonB-dependent receptor family.</text>
</comment>
<dbReference type="InterPro" id="IPR037066">
    <property type="entry name" value="Plug_dom_sf"/>
</dbReference>
<dbReference type="EMBL" id="JXRA01000049">
    <property type="protein sequence ID" value="KIO76988.1"/>
    <property type="molecule type" value="Genomic_DNA"/>
</dbReference>
<dbReference type="RefSeq" id="WP_041882253.1">
    <property type="nucleotide sequence ID" value="NZ_CP157278.1"/>
</dbReference>
<dbReference type="InterPro" id="IPR023996">
    <property type="entry name" value="TonB-dep_OMP_SusC/RagA"/>
</dbReference>
<keyword evidence="16" id="KW-1185">Reference proteome</keyword>
<keyword evidence="7 10" id="KW-0472">Membrane</keyword>
<feature type="signal peptide" evidence="12">
    <location>
        <begin position="1"/>
        <end position="20"/>
    </location>
</feature>